<dbReference type="InterPro" id="IPR036388">
    <property type="entry name" value="WH-like_DNA-bd_sf"/>
</dbReference>
<evidence type="ECO:0000313" key="12">
    <source>
        <dbReference type="EMBL" id="TQF03975.1"/>
    </source>
</evidence>
<evidence type="ECO:0000256" key="3">
    <source>
        <dbReference type="ARBA" id="ARBA00023012"/>
    </source>
</evidence>
<keyword evidence="2 7" id="KW-0597">Phosphoprotein</keyword>
<feature type="DNA-binding region" description="OmpR/PhoB-type" evidence="8">
    <location>
        <begin position="161"/>
        <end position="259"/>
    </location>
</feature>
<keyword evidence="3" id="KW-0902">Two-component regulatory system</keyword>
<dbReference type="OrthoDB" id="5242462at2"/>
<accession>A0A540W4K8</accession>
<evidence type="ECO:0000256" key="4">
    <source>
        <dbReference type="ARBA" id="ARBA00023015"/>
    </source>
</evidence>
<dbReference type="GO" id="GO:0006355">
    <property type="term" value="P:regulation of DNA-templated transcription"/>
    <property type="evidence" value="ECO:0007669"/>
    <property type="project" value="InterPro"/>
</dbReference>
<dbReference type="FunFam" id="1.10.10.10:FF:000005">
    <property type="entry name" value="Two-component system response regulator"/>
    <property type="match status" value="1"/>
</dbReference>
<dbReference type="Gene3D" id="6.10.250.690">
    <property type="match status" value="1"/>
</dbReference>
<evidence type="ECO:0000259" key="10">
    <source>
        <dbReference type="PROSITE" id="PS50110"/>
    </source>
</evidence>
<evidence type="ECO:0000256" key="9">
    <source>
        <dbReference type="SAM" id="MobiDB-lite"/>
    </source>
</evidence>
<evidence type="ECO:0000256" key="7">
    <source>
        <dbReference type="PROSITE-ProRule" id="PRU00169"/>
    </source>
</evidence>
<dbReference type="CDD" id="cd00383">
    <property type="entry name" value="trans_reg_C"/>
    <property type="match status" value="1"/>
</dbReference>
<dbReference type="SMART" id="SM00862">
    <property type="entry name" value="Trans_reg_C"/>
    <property type="match status" value="1"/>
</dbReference>
<dbReference type="Gene3D" id="3.40.50.2300">
    <property type="match status" value="1"/>
</dbReference>
<dbReference type="CDD" id="cd17627">
    <property type="entry name" value="REC_OmpR_PrrA-like"/>
    <property type="match status" value="1"/>
</dbReference>
<gene>
    <name evidence="12" type="ORF">E6W39_19190</name>
</gene>
<protein>
    <submittedName>
        <fullName evidence="12">Response regulator transcription factor</fullName>
    </submittedName>
</protein>
<feature type="domain" description="OmpR/PhoB-type" evidence="11">
    <location>
        <begin position="161"/>
        <end position="259"/>
    </location>
</feature>
<dbReference type="InterPro" id="IPR001789">
    <property type="entry name" value="Sig_transdc_resp-reg_receiver"/>
</dbReference>
<evidence type="ECO:0000256" key="2">
    <source>
        <dbReference type="ARBA" id="ARBA00022553"/>
    </source>
</evidence>
<keyword evidence="4" id="KW-0805">Transcription regulation</keyword>
<evidence type="ECO:0000256" key="6">
    <source>
        <dbReference type="ARBA" id="ARBA00023163"/>
    </source>
</evidence>
<dbReference type="SUPFAM" id="SSF46894">
    <property type="entry name" value="C-terminal effector domain of the bipartite response regulators"/>
    <property type="match status" value="1"/>
</dbReference>
<name>A0A540W4K8_9ACTN</name>
<dbReference type="EMBL" id="VIGB01000003">
    <property type="protein sequence ID" value="TQF03975.1"/>
    <property type="molecule type" value="Genomic_DNA"/>
</dbReference>
<dbReference type="Gene3D" id="1.10.10.10">
    <property type="entry name" value="Winged helix-like DNA-binding domain superfamily/Winged helix DNA-binding domain"/>
    <property type="match status" value="1"/>
</dbReference>
<sequence length="265" mass="29107">MPREGNPADDSPADDRNPAEPSAPPARLLVVDDEPALRDALESSLAFEGYEVSTATDGYEALEAVERDKPDLVLLDIMMPRMDGLTAVRRMRSRGDTAPVLMLTARDAVGDRVTGLDVGADDYLAKPFELDELLARVRALLRRNALATEAAARAGAVEDDSEVLAFADLKMNTATREVTRAGKPIELTRTEFMLLEMFLSHPRQVLTREQILKAVWGFDFEPSSNSLDVYVMYLRRKTEQGGMPRLIQTVRGVGYALRAPSGATA</sequence>
<dbReference type="PANTHER" id="PTHR48111">
    <property type="entry name" value="REGULATOR OF RPOS"/>
    <property type="match status" value="1"/>
</dbReference>
<keyword evidence="6" id="KW-0804">Transcription</keyword>
<evidence type="ECO:0000256" key="8">
    <source>
        <dbReference type="PROSITE-ProRule" id="PRU01091"/>
    </source>
</evidence>
<dbReference type="PROSITE" id="PS51755">
    <property type="entry name" value="OMPR_PHOB"/>
    <property type="match status" value="1"/>
</dbReference>
<dbReference type="InterPro" id="IPR011006">
    <property type="entry name" value="CheY-like_superfamily"/>
</dbReference>
<comment type="subcellular location">
    <subcellularLocation>
        <location evidence="1">Cytoplasm</location>
    </subcellularLocation>
</comment>
<keyword evidence="13" id="KW-1185">Reference proteome</keyword>
<keyword evidence="5 8" id="KW-0238">DNA-binding</keyword>
<dbReference type="GO" id="GO:0000156">
    <property type="term" value="F:phosphorelay response regulator activity"/>
    <property type="evidence" value="ECO:0007669"/>
    <property type="project" value="TreeGrafter"/>
</dbReference>
<dbReference type="Pfam" id="PF00486">
    <property type="entry name" value="Trans_reg_C"/>
    <property type="match status" value="1"/>
</dbReference>
<dbReference type="InterPro" id="IPR001867">
    <property type="entry name" value="OmpR/PhoB-type_DNA-bd"/>
</dbReference>
<feature type="modified residue" description="4-aspartylphosphate" evidence="7">
    <location>
        <position position="76"/>
    </location>
</feature>
<evidence type="ECO:0000259" key="11">
    <source>
        <dbReference type="PROSITE" id="PS51755"/>
    </source>
</evidence>
<dbReference type="InterPro" id="IPR039420">
    <property type="entry name" value="WalR-like"/>
</dbReference>
<dbReference type="Pfam" id="PF00072">
    <property type="entry name" value="Response_reg"/>
    <property type="match status" value="1"/>
</dbReference>
<dbReference type="Proteomes" id="UP000319103">
    <property type="component" value="Unassembled WGS sequence"/>
</dbReference>
<evidence type="ECO:0000313" key="13">
    <source>
        <dbReference type="Proteomes" id="UP000319103"/>
    </source>
</evidence>
<evidence type="ECO:0000256" key="1">
    <source>
        <dbReference type="ARBA" id="ARBA00004496"/>
    </source>
</evidence>
<dbReference type="PANTHER" id="PTHR48111:SF22">
    <property type="entry name" value="REGULATOR OF RPOS"/>
    <property type="match status" value="1"/>
</dbReference>
<proteinExistence type="predicted"/>
<dbReference type="InterPro" id="IPR016032">
    <property type="entry name" value="Sig_transdc_resp-reg_C-effctor"/>
</dbReference>
<dbReference type="SUPFAM" id="SSF52172">
    <property type="entry name" value="CheY-like"/>
    <property type="match status" value="1"/>
</dbReference>
<feature type="domain" description="Response regulatory" evidence="10">
    <location>
        <begin position="27"/>
        <end position="141"/>
    </location>
</feature>
<dbReference type="FunFam" id="3.40.50.2300:FF:000001">
    <property type="entry name" value="DNA-binding response regulator PhoB"/>
    <property type="match status" value="1"/>
</dbReference>
<comment type="caution">
    <text evidence="12">The sequence shown here is derived from an EMBL/GenBank/DDBJ whole genome shotgun (WGS) entry which is preliminary data.</text>
</comment>
<dbReference type="PROSITE" id="PS50110">
    <property type="entry name" value="RESPONSE_REGULATORY"/>
    <property type="match status" value="1"/>
</dbReference>
<dbReference type="GO" id="GO:0032993">
    <property type="term" value="C:protein-DNA complex"/>
    <property type="evidence" value="ECO:0007669"/>
    <property type="project" value="TreeGrafter"/>
</dbReference>
<dbReference type="GO" id="GO:0005829">
    <property type="term" value="C:cytosol"/>
    <property type="evidence" value="ECO:0007669"/>
    <property type="project" value="TreeGrafter"/>
</dbReference>
<evidence type="ECO:0000256" key="5">
    <source>
        <dbReference type="ARBA" id="ARBA00023125"/>
    </source>
</evidence>
<dbReference type="GO" id="GO:0000976">
    <property type="term" value="F:transcription cis-regulatory region binding"/>
    <property type="evidence" value="ECO:0007669"/>
    <property type="project" value="TreeGrafter"/>
</dbReference>
<dbReference type="SMART" id="SM00448">
    <property type="entry name" value="REC"/>
    <property type="match status" value="1"/>
</dbReference>
<dbReference type="AlphaFoldDB" id="A0A540W4K8"/>
<reference evidence="12 13" key="1">
    <citation type="submission" date="2019-06" db="EMBL/GenBank/DDBJ databases">
        <title>Description of Kitasatospora acidophila sp. nov. isolated from pine grove soil, and reclassification of Streptomyces novaecaesareae to Kitasatospora novaeceasareae comb. nov.</title>
        <authorList>
            <person name="Kim M.J."/>
        </authorList>
    </citation>
    <scope>NUCLEOTIDE SEQUENCE [LARGE SCALE GENOMIC DNA]</scope>
    <source>
        <strain evidence="12 13">MMS16-CNU292</strain>
    </source>
</reference>
<feature type="region of interest" description="Disordered" evidence="9">
    <location>
        <begin position="1"/>
        <end position="31"/>
    </location>
</feature>
<organism evidence="12 13">
    <name type="scientific">Kitasatospora acidiphila</name>
    <dbReference type="NCBI Taxonomy" id="2567942"/>
    <lineage>
        <taxon>Bacteria</taxon>
        <taxon>Bacillati</taxon>
        <taxon>Actinomycetota</taxon>
        <taxon>Actinomycetes</taxon>
        <taxon>Kitasatosporales</taxon>
        <taxon>Streptomycetaceae</taxon>
        <taxon>Kitasatospora</taxon>
    </lineage>
</organism>